<feature type="site" description="Cleavage; by autolysis" evidence="13">
    <location>
        <begin position="78"/>
        <end position="79"/>
    </location>
</feature>
<evidence type="ECO:0000256" key="11">
    <source>
        <dbReference type="PIRSR" id="PIRSR600246-1"/>
    </source>
</evidence>
<dbReference type="GO" id="GO:0005737">
    <property type="term" value="C:cytoplasm"/>
    <property type="evidence" value="ECO:0007669"/>
    <property type="project" value="TreeGrafter"/>
</dbReference>
<comment type="catalytic activity">
    <reaction evidence="5">
        <text>N(4)-(beta-N-acetyl-D-glucosaminyl)-L-asparagine + H2O = N-acetyl-beta-D-glucosaminylamine + L-aspartate + H(+)</text>
        <dbReference type="Rhea" id="RHEA:11544"/>
        <dbReference type="ChEBI" id="CHEBI:15377"/>
        <dbReference type="ChEBI" id="CHEBI:15378"/>
        <dbReference type="ChEBI" id="CHEBI:15947"/>
        <dbReference type="ChEBI" id="CHEBI:29991"/>
        <dbReference type="ChEBI" id="CHEBI:58080"/>
        <dbReference type="EC" id="3.5.1.26"/>
    </reaction>
</comment>
<evidence type="ECO:0000256" key="2">
    <source>
        <dbReference type="ARBA" id="ARBA00022670"/>
    </source>
</evidence>
<dbReference type="Pfam" id="PF01112">
    <property type="entry name" value="Asparaginase_2"/>
    <property type="match status" value="1"/>
</dbReference>
<dbReference type="OrthoDB" id="188713at2759"/>
<evidence type="ECO:0000256" key="8">
    <source>
        <dbReference type="ARBA" id="ARBA00078726"/>
    </source>
</evidence>
<dbReference type="InParanoid" id="A0A3P7E967"/>
<dbReference type="Gene3D" id="3.60.20.30">
    <property type="entry name" value="(Glycosyl)asparaginase"/>
    <property type="match status" value="1"/>
</dbReference>
<reference evidence="14 15" key="1">
    <citation type="submission" date="2018-11" db="EMBL/GenBank/DDBJ databases">
        <authorList>
            <consortium name="Pathogen Informatics"/>
        </authorList>
    </citation>
    <scope>NUCLEOTIDE SEQUENCE [LARGE SCALE GENOMIC DNA]</scope>
</reference>
<keyword evidence="4" id="KW-0068">Autocatalytic cleavage</keyword>
<name>A0A3P7E967_WUCBA</name>
<feature type="binding site" evidence="12">
    <location>
        <begin position="130"/>
        <end position="133"/>
    </location>
    <ligand>
        <name>substrate</name>
    </ligand>
</feature>
<evidence type="ECO:0000256" key="9">
    <source>
        <dbReference type="ARBA" id="ARBA00079301"/>
    </source>
</evidence>
<dbReference type="InterPro" id="IPR029055">
    <property type="entry name" value="Ntn_hydrolases_N"/>
</dbReference>
<evidence type="ECO:0000256" key="7">
    <source>
        <dbReference type="ARBA" id="ARBA00066729"/>
    </source>
</evidence>
<evidence type="ECO:0000256" key="12">
    <source>
        <dbReference type="PIRSR" id="PIRSR600246-2"/>
    </source>
</evidence>
<dbReference type="FunCoup" id="A0A3P7E967">
    <property type="interactions" value="637"/>
</dbReference>
<evidence type="ECO:0000313" key="15">
    <source>
        <dbReference type="Proteomes" id="UP000270924"/>
    </source>
</evidence>
<feature type="binding site" evidence="12">
    <location>
        <begin position="107"/>
        <end position="110"/>
    </location>
    <ligand>
        <name>substrate</name>
    </ligand>
</feature>
<evidence type="ECO:0000256" key="10">
    <source>
        <dbReference type="ARBA" id="ARBA00080645"/>
    </source>
</evidence>
<dbReference type="GO" id="GO:0006508">
    <property type="term" value="P:proteolysis"/>
    <property type="evidence" value="ECO:0007669"/>
    <property type="project" value="UniProtKB-KW"/>
</dbReference>
<evidence type="ECO:0000256" key="5">
    <source>
        <dbReference type="ARBA" id="ARBA00050421"/>
    </source>
</evidence>
<keyword evidence="15" id="KW-1185">Reference proteome</keyword>
<evidence type="ECO:0000256" key="6">
    <source>
        <dbReference type="ARBA" id="ARBA00053295"/>
    </source>
</evidence>
<dbReference type="GO" id="GO:0003948">
    <property type="term" value="F:N4-(beta-N-acetylglucosaminyl)-L-asparaginase activity"/>
    <property type="evidence" value="ECO:0007669"/>
    <property type="project" value="UniProtKB-EC"/>
</dbReference>
<dbReference type="GO" id="GO:0008233">
    <property type="term" value="F:peptidase activity"/>
    <property type="evidence" value="ECO:0007669"/>
    <property type="project" value="UniProtKB-KW"/>
</dbReference>
<evidence type="ECO:0000256" key="1">
    <source>
        <dbReference type="ARBA" id="ARBA00010872"/>
    </source>
</evidence>
<organism evidence="14 15">
    <name type="scientific">Wuchereria bancrofti</name>
    <dbReference type="NCBI Taxonomy" id="6293"/>
    <lineage>
        <taxon>Eukaryota</taxon>
        <taxon>Metazoa</taxon>
        <taxon>Ecdysozoa</taxon>
        <taxon>Nematoda</taxon>
        <taxon>Chromadorea</taxon>
        <taxon>Rhabditida</taxon>
        <taxon>Spirurina</taxon>
        <taxon>Spiruromorpha</taxon>
        <taxon>Filarioidea</taxon>
        <taxon>Onchocercidae</taxon>
        <taxon>Wuchereria</taxon>
    </lineage>
</organism>
<protein>
    <recommendedName>
        <fullName evidence="7">N(4)-(beta-N-acetylglucosaminyl)-L-asparaginase</fullName>
        <ecNumber evidence="7">3.5.1.26</ecNumber>
    </recommendedName>
    <alternativeName>
        <fullName evidence="9">Aspartylglucosaminidase</fullName>
    </alternativeName>
    <alternativeName>
        <fullName evidence="8">Glycosylasparaginase</fullName>
    </alternativeName>
    <alternativeName>
        <fullName evidence="10">N4-(N-acetyl-beta-glucosaminyl)-L-asparagine amidase</fullName>
    </alternativeName>
</protein>
<evidence type="ECO:0000313" key="14">
    <source>
        <dbReference type="EMBL" id="VDM12489.1"/>
    </source>
</evidence>
<dbReference type="AlphaFoldDB" id="A0A3P7E967"/>
<sequence>MGFKYESLYTNTSYAEHQKWIKQNCQPNYRKNVSPDPTKSCGPYKPANDKDKFTYSDMAITDLPEKFSRKNAYYHNHDTIGMIVVDFENNISAGTSTNGANHKIPGRIGDSPIPGAGAYADNDIGGAVSTGDGDIMMRFVSSFQTVHYMREGKMPAEAAEITIRAISRKYPNFRGAIVAVDKKGNFGAACHGMDFFKFCMQNQYLKKVKVIPVRCI</sequence>
<keyword evidence="2" id="KW-0645">Protease</keyword>
<dbReference type="Proteomes" id="UP000270924">
    <property type="component" value="Unassembled WGS sequence"/>
</dbReference>
<evidence type="ECO:0000256" key="3">
    <source>
        <dbReference type="ARBA" id="ARBA00022801"/>
    </source>
</evidence>
<dbReference type="EC" id="3.5.1.26" evidence="7"/>
<dbReference type="OMA" id="INTWPVT"/>
<comment type="similarity">
    <text evidence="1">Belongs to the Ntn-hydrolase family.</text>
</comment>
<dbReference type="FunFam" id="3.60.20.30:FF:000003">
    <property type="entry name" value="N(4)-(Beta-N-acetylglucosaminyl)-L-asparaginase isoform X1"/>
    <property type="match status" value="1"/>
</dbReference>
<evidence type="ECO:0000256" key="13">
    <source>
        <dbReference type="PIRSR" id="PIRSR600246-3"/>
    </source>
</evidence>
<dbReference type="PANTHER" id="PTHR10188:SF6">
    <property type="entry name" value="N(4)-(BETA-N-ACETYLGLUCOSAMINYL)-L-ASPARAGINASE"/>
    <property type="match status" value="1"/>
</dbReference>
<comment type="function">
    <text evidence="6">Cleaves the GlcNAc-Asn bond which joins oligosaccharides to the peptide of asparagine-linked glycoproteins.</text>
</comment>
<dbReference type="PANTHER" id="PTHR10188">
    <property type="entry name" value="L-ASPARAGINASE"/>
    <property type="match status" value="1"/>
</dbReference>
<dbReference type="SUPFAM" id="SSF56235">
    <property type="entry name" value="N-terminal nucleophile aminohydrolases (Ntn hydrolases)"/>
    <property type="match status" value="1"/>
</dbReference>
<dbReference type="EMBL" id="UYWW01003144">
    <property type="protein sequence ID" value="VDM12489.1"/>
    <property type="molecule type" value="Genomic_DNA"/>
</dbReference>
<accession>A0A3P7E967</accession>
<evidence type="ECO:0000256" key="4">
    <source>
        <dbReference type="ARBA" id="ARBA00022813"/>
    </source>
</evidence>
<gene>
    <name evidence="14" type="ORF">WBA_LOCUS5875</name>
</gene>
<keyword evidence="3" id="KW-0378">Hydrolase</keyword>
<dbReference type="InterPro" id="IPR000246">
    <property type="entry name" value="Peptidase_T2"/>
</dbReference>
<feature type="active site" description="Nucleophile" evidence="11">
    <location>
        <position position="79"/>
    </location>
</feature>
<proteinExistence type="inferred from homology"/>